<evidence type="ECO:0000256" key="1">
    <source>
        <dbReference type="SAM" id="MobiDB-lite"/>
    </source>
</evidence>
<accession>A0A6J3M9I3</accession>
<name>A0A6J3M9I3_9PEZI</name>
<dbReference type="RefSeq" id="XP_033461747.1">
    <property type="nucleotide sequence ID" value="XM_033599502.1"/>
</dbReference>
<organism evidence="3">
    <name type="scientific">Dissoconium aciculare CBS 342.82</name>
    <dbReference type="NCBI Taxonomy" id="1314786"/>
    <lineage>
        <taxon>Eukaryota</taxon>
        <taxon>Fungi</taxon>
        <taxon>Dikarya</taxon>
        <taxon>Ascomycota</taxon>
        <taxon>Pezizomycotina</taxon>
        <taxon>Dothideomycetes</taxon>
        <taxon>Dothideomycetidae</taxon>
        <taxon>Mycosphaerellales</taxon>
        <taxon>Dissoconiaceae</taxon>
        <taxon>Dissoconium</taxon>
    </lineage>
</organism>
<reference evidence="3" key="3">
    <citation type="submission" date="2025-08" db="UniProtKB">
        <authorList>
            <consortium name="RefSeq"/>
        </authorList>
    </citation>
    <scope>IDENTIFICATION</scope>
    <source>
        <strain evidence="3">CBS 342.82</strain>
    </source>
</reference>
<reference evidence="3" key="1">
    <citation type="submission" date="2020-01" db="EMBL/GenBank/DDBJ databases">
        <authorList>
            <consortium name="DOE Joint Genome Institute"/>
            <person name="Haridas S."/>
            <person name="Albert R."/>
            <person name="Binder M."/>
            <person name="Bloem J."/>
            <person name="Labutti K."/>
            <person name="Salamov A."/>
            <person name="Andreopoulos B."/>
            <person name="Baker S.E."/>
            <person name="Barry K."/>
            <person name="Bills G."/>
            <person name="Bluhm B.H."/>
            <person name="Cannon C."/>
            <person name="Castanera R."/>
            <person name="Culley D.E."/>
            <person name="Daum C."/>
            <person name="Ezra D."/>
            <person name="Gonzalez J.B."/>
            <person name="Henrissat B."/>
            <person name="Kuo A."/>
            <person name="Liang C."/>
            <person name="Lipzen A."/>
            <person name="Lutzoni F."/>
            <person name="Magnuson J."/>
            <person name="Mondo S."/>
            <person name="Nolan M."/>
            <person name="Ohm R."/>
            <person name="Pangilinan J."/>
            <person name="Park H.-J."/>
            <person name="Ramirez L."/>
            <person name="Alfaro M."/>
            <person name="Sun H."/>
            <person name="Tritt A."/>
            <person name="Yoshinaga Y."/>
            <person name="Zwiers L.-H."/>
            <person name="Turgeon B.G."/>
            <person name="Goodwin S.B."/>
            <person name="Spatafora J.W."/>
            <person name="Crous P.W."/>
            <person name="Grigoriev I.V."/>
        </authorList>
    </citation>
    <scope>NUCLEOTIDE SEQUENCE</scope>
    <source>
        <strain evidence="3">CBS 342.82</strain>
    </source>
</reference>
<feature type="compositionally biased region" description="Basic and acidic residues" evidence="1">
    <location>
        <begin position="235"/>
        <end position="246"/>
    </location>
</feature>
<feature type="region of interest" description="Disordered" evidence="1">
    <location>
        <begin position="192"/>
        <end position="246"/>
    </location>
</feature>
<evidence type="ECO:0000313" key="3">
    <source>
        <dbReference type="RefSeq" id="XP_033461747.1"/>
    </source>
</evidence>
<evidence type="ECO:0000313" key="2">
    <source>
        <dbReference type="Proteomes" id="UP000504637"/>
    </source>
</evidence>
<feature type="compositionally biased region" description="Polar residues" evidence="1">
    <location>
        <begin position="192"/>
        <end position="230"/>
    </location>
</feature>
<feature type="region of interest" description="Disordered" evidence="1">
    <location>
        <begin position="1"/>
        <end position="26"/>
    </location>
</feature>
<sequence>MNSCGRRADSSDDETPRPARRLSLPGAKFIAELPKKSKEDLKNVEYDFELKSEEVKAWELRGSPRVMPHLMAGLPDAEVIMMSPGQMAPPDVLYYQHWAVKIREHEAERLRRQAVRAHQNHQAMIARIQTQARERVGVAEFELAQYLEAERARIAQINAQRLVMMQEARNKSISRVGMDEDAAQVRNKQRINAASSHGQRYYTTQSYQPGGSAGSSRYNSGKPSLKSKASSEAPHGGHGDNIGRAR</sequence>
<keyword evidence="2" id="KW-1185">Reference proteome</keyword>
<protein>
    <submittedName>
        <fullName evidence="3">Uncharacterized protein</fullName>
    </submittedName>
</protein>
<dbReference type="GeneID" id="54357301"/>
<dbReference type="Proteomes" id="UP000504637">
    <property type="component" value="Unplaced"/>
</dbReference>
<reference evidence="3" key="2">
    <citation type="submission" date="2020-04" db="EMBL/GenBank/DDBJ databases">
        <authorList>
            <consortium name="NCBI Genome Project"/>
        </authorList>
    </citation>
    <scope>NUCLEOTIDE SEQUENCE</scope>
    <source>
        <strain evidence="3">CBS 342.82</strain>
    </source>
</reference>
<feature type="compositionally biased region" description="Basic and acidic residues" evidence="1">
    <location>
        <begin position="1"/>
        <end position="17"/>
    </location>
</feature>
<dbReference type="AlphaFoldDB" id="A0A6J3M9I3"/>
<gene>
    <name evidence="3" type="ORF">K489DRAFT_188204</name>
</gene>
<proteinExistence type="predicted"/>